<proteinExistence type="predicted"/>
<sequence>MGLVLEAQDRAQGKATAEEDPGFFPGPGNCIPGGHHPLPHRAVEGRSAGEGTQEKHDQRLAADSPGYVLPGDRLGDLLEAQPVEESPLLQGPESRTGAFQGGLGQSIGGGQGHLGDAVIPASED</sequence>
<reference evidence="2" key="1">
    <citation type="journal article" date="2014" name="Front. Microbiol.">
        <title>High frequency of phylogenetically diverse reductive dehalogenase-homologous genes in deep subseafloor sedimentary metagenomes.</title>
        <authorList>
            <person name="Kawai M."/>
            <person name="Futagami T."/>
            <person name="Toyoda A."/>
            <person name="Takaki Y."/>
            <person name="Nishi S."/>
            <person name="Hori S."/>
            <person name="Arai W."/>
            <person name="Tsubouchi T."/>
            <person name="Morono Y."/>
            <person name="Uchiyama I."/>
            <person name="Ito T."/>
            <person name="Fujiyama A."/>
            <person name="Inagaki F."/>
            <person name="Takami H."/>
        </authorList>
    </citation>
    <scope>NUCLEOTIDE SEQUENCE</scope>
    <source>
        <strain evidence="2">Expedition CK06-06</strain>
    </source>
</reference>
<organism evidence="2">
    <name type="scientific">marine sediment metagenome</name>
    <dbReference type="NCBI Taxonomy" id="412755"/>
    <lineage>
        <taxon>unclassified sequences</taxon>
        <taxon>metagenomes</taxon>
        <taxon>ecological metagenomes</taxon>
    </lineage>
</organism>
<evidence type="ECO:0000313" key="2">
    <source>
        <dbReference type="EMBL" id="GAH49538.1"/>
    </source>
</evidence>
<name>X1HW80_9ZZZZ</name>
<protein>
    <submittedName>
        <fullName evidence="2">Uncharacterized protein</fullName>
    </submittedName>
</protein>
<evidence type="ECO:0000256" key="1">
    <source>
        <dbReference type="SAM" id="MobiDB-lite"/>
    </source>
</evidence>
<accession>X1HW80</accession>
<feature type="region of interest" description="Disordered" evidence="1">
    <location>
        <begin position="83"/>
        <end position="124"/>
    </location>
</feature>
<dbReference type="EMBL" id="BARU01020484">
    <property type="protein sequence ID" value="GAH49538.1"/>
    <property type="molecule type" value="Genomic_DNA"/>
</dbReference>
<gene>
    <name evidence="2" type="ORF">S03H2_33634</name>
</gene>
<dbReference type="AlphaFoldDB" id="X1HW80"/>
<comment type="caution">
    <text evidence="2">The sequence shown here is derived from an EMBL/GenBank/DDBJ whole genome shotgun (WGS) entry which is preliminary data.</text>
</comment>
<feature type="compositionally biased region" description="Gly residues" evidence="1">
    <location>
        <begin position="99"/>
        <end position="113"/>
    </location>
</feature>
<feature type="non-terminal residue" evidence="2">
    <location>
        <position position="124"/>
    </location>
</feature>
<feature type="region of interest" description="Disordered" evidence="1">
    <location>
        <begin position="1"/>
        <end position="66"/>
    </location>
</feature>